<keyword evidence="6" id="KW-0560">Oxidoreductase</keyword>
<name>A0A5B6V1Q1_9ROSI</name>
<comment type="subunit">
    <text evidence="2">Homodimer.</text>
</comment>
<evidence type="ECO:0000256" key="6">
    <source>
        <dbReference type="ARBA" id="ARBA00023002"/>
    </source>
</evidence>
<dbReference type="PRINTS" id="PR00085">
    <property type="entry name" value="THFDHDRGNASE"/>
</dbReference>
<keyword evidence="3" id="KW-0554">One-carbon metabolism</keyword>
<dbReference type="InterPro" id="IPR020867">
    <property type="entry name" value="THF_DH/CycHdrlase_CS"/>
</dbReference>
<dbReference type="AlphaFoldDB" id="A0A5B6V1Q1"/>
<sequence length="329" mass="35332">MASPSDRKATIIDGKAIAQTIRSEIADEVRHLSQKYGKVPGLAVVIVGNRKDSLSYVGMKRKACTEVGIRSFDVNLPEEVPESELISKVHELNANPDVHGILVQLPLPKHINEEKVLGEISLEKDVDGFHPLNIGKLAMKGREPLFQPCTPKAILQCCQILYDLAFVLFAKMVCNCFPFSLQGCLELLSRSGVSVKGKNAVVVGRSNIVGLPVSLLLLKADATVSIVHSRTPDPERLVREADIVIAAAGQAMMIKGSWIKPGAAVIDVGTNAVDDPTKKSGYRLVGDVDFEAACSIAGWITPVPGGVGPMTVAMLLRNTLDGAKRVIEQ</sequence>
<dbReference type="FunFam" id="3.40.50.10860:FF:000001">
    <property type="entry name" value="Bifunctional protein FolD"/>
    <property type="match status" value="1"/>
</dbReference>
<comment type="function">
    <text evidence="11">Catalyzes the oxidation of 5,10-methylenetetrahydrofolate to 5,10-methenyltetrahydrofolate and then the hydrolysis of 5,10-methenyltetrahydrofolate to 10-formyltetrahydrofolate.</text>
</comment>
<keyword evidence="7" id="KW-0601">Photorespiration</keyword>
<accession>A0A5B6V1Q1</accession>
<dbReference type="GO" id="GO:0004488">
    <property type="term" value="F:methylenetetrahydrofolate dehydrogenase (NADP+) activity"/>
    <property type="evidence" value="ECO:0007669"/>
    <property type="project" value="UniProtKB-EC"/>
</dbReference>
<dbReference type="Proteomes" id="UP000325315">
    <property type="component" value="Unassembled WGS sequence"/>
</dbReference>
<dbReference type="GO" id="GO:0035999">
    <property type="term" value="P:tetrahydrofolate interconversion"/>
    <property type="evidence" value="ECO:0007669"/>
    <property type="project" value="TreeGrafter"/>
</dbReference>
<evidence type="ECO:0000256" key="3">
    <source>
        <dbReference type="ARBA" id="ARBA00022563"/>
    </source>
</evidence>
<comment type="pathway">
    <text evidence="1">One-carbon metabolism; tetrahydrofolate interconversion.</text>
</comment>
<dbReference type="OrthoDB" id="5126881at2759"/>
<evidence type="ECO:0000256" key="12">
    <source>
        <dbReference type="ARBA" id="ARBA00061364"/>
    </source>
</evidence>
<comment type="similarity">
    <text evidence="12">Belongs to the tetrahydrofolate dehydrogenase/cyclohydrolase family.</text>
</comment>
<evidence type="ECO:0000256" key="5">
    <source>
        <dbReference type="ARBA" id="ARBA00022857"/>
    </source>
</evidence>
<dbReference type="EMBL" id="SMMG02000009">
    <property type="protein sequence ID" value="KAA3463065.1"/>
    <property type="molecule type" value="Genomic_DNA"/>
</dbReference>
<dbReference type="InterPro" id="IPR020630">
    <property type="entry name" value="THF_DH/CycHdrlase_cat_dom"/>
</dbReference>
<gene>
    <name evidence="15" type="primary">folD</name>
    <name evidence="15" type="ORF">EPI10_029491</name>
</gene>
<keyword evidence="4" id="KW-0378">Hydrolase</keyword>
<dbReference type="SUPFAM" id="SSF53223">
    <property type="entry name" value="Aminoacid dehydrogenase-like, N-terminal domain"/>
    <property type="match status" value="1"/>
</dbReference>
<evidence type="ECO:0000256" key="10">
    <source>
        <dbReference type="ARBA" id="ARBA00052194"/>
    </source>
</evidence>
<dbReference type="PANTHER" id="PTHR48099:SF27">
    <property type="entry name" value="BIFUNCTIONAL PROTEIN FOLD 2"/>
    <property type="match status" value="1"/>
</dbReference>
<dbReference type="InterPro" id="IPR036291">
    <property type="entry name" value="NAD(P)-bd_dom_sf"/>
</dbReference>
<dbReference type="Pfam" id="PF00763">
    <property type="entry name" value="THF_DHG_CYH"/>
    <property type="match status" value="1"/>
</dbReference>
<dbReference type="GO" id="GO:0004477">
    <property type="term" value="F:methenyltetrahydrofolate cyclohydrolase activity"/>
    <property type="evidence" value="ECO:0007669"/>
    <property type="project" value="UniProtKB-EC"/>
</dbReference>
<comment type="caution">
    <text evidence="15">The sequence shown here is derived from an EMBL/GenBank/DDBJ whole genome shotgun (WGS) entry which is preliminary data.</text>
</comment>
<dbReference type="CDD" id="cd01080">
    <property type="entry name" value="NAD_bind_m-THF_DH_Cyclohyd"/>
    <property type="match status" value="1"/>
</dbReference>
<evidence type="ECO:0000256" key="2">
    <source>
        <dbReference type="ARBA" id="ARBA00011738"/>
    </source>
</evidence>
<dbReference type="FunFam" id="3.40.50.720:FF:000006">
    <property type="entry name" value="Bifunctional protein FolD"/>
    <property type="match status" value="1"/>
</dbReference>
<evidence type="ECO:0000256" key="11">
    <source>
        <dbReference type="ARBA" id="ARBA00058319"/>
    </source>
</evidence>
<dbReference type="InterPro" id="IPR020631">
    <property type="entry name" value="THF_DH/CycHdrlase_NAD-bd_dom"/>
</dbReference>
<evidence type="ECO:0000259" key="14">
    <source>
        <dbReference type="Pfam" id="PF02882"/>
    </source>
</evidence>
<comment type="catalytic activity">
    <reaction evidence="9">
        <text>(6R)-5,10-methenyltetrahydrofolate + H2O = (6R)-10-formyltetrahydrofolate + H(+)</text>
        <dbReference type="Rhea" id="RHEA:23700"/>
        <dbReference type="ChEBI" id="CHEBI:15377"/>
        <dbReference type="ChEBI" id="CHEBI:15378"/>
        <dbReference type="ChEBI" id="CHEBI:57455"/>
        <dbReference type="ChEBI" id="CHEBI:195366"/>
        <dbReference type="EC" id="3.5.4.9"/>
    </reaction>
</comment>
<dbReference type="Gene3D" id="3.40.50.10860">
    <property type="entry name" value="Leucine Dehydrogenase, chain A, domain 1"/>
    <property type="match status" value="1"/>
</dbReference>
<dbReference type="SUPFAM" id="SSF51735">
    <property type="entry name" value="NAD(P)-binding Rossmann-fold domains"/>
    <property type="match status" value="1"/>
</dbReference>
<protein>
    <submittedName>
        <fullName evidence="15">Bifunctional FolD</fullName>
    </submittedName>
</protein>
<evidence type="ECO:0000313" key="16">
    <source>
        <dbReference type="Proteomes" id="UP000325315"/>
    </source>
</evidence>
<dbReference type="HAMAP" id="MF_01576">
    <property type="entry name" value="THF_DHG_CYH"/>
    <property type="match status" value="1"/>
</dbReference>
<dbReference type="PROSITE" id="PS00766">
    <property type="entry name" value="THF_DHG_CYH_1"/>
    <property type="match status" value="1"/>
</dbReference>
<evidence type="ECO:0000256" key="1">
    <source>
        <dbReference type="ARBA" id="ARBA00004777"/>
    </source>
</evidence>
<dbReference type="InterPro" id="IPR000672">
    <property type="entry name" value="THF_DH/CycHdrlase"/>
</dbReference>
<keyword evidence="16" id="KW-1185">Reference proteome</keyword>
<dbReference type="InterPro" id="IPR046346">
    <property type="entry name" value="Aminoacid_DH-like_N_sf"/>
</dbReference>
<dbReference type="GO" id="GO:0005829">
    <property type="term" value="C:cytosol"/>
    <property type="evidence" value="ECO:0007669"/>
    <property type="project" value="TreeGrafter"/>
</dbReference>
<comment type="catalytic activity">
    <reaction evidence="10">
        <text>(6R)-5,10-methylene-5,6,7,8-tetrahydrofolate + NADP(+) = (6R)-5,10-methenyltetrahydrofolate + NADPH</text>
        <dbReference type="Rhea" id="RHEA:22812"/>
        <dbReference type="ChEBI" id="CHEBI:15636"/>
        <dbReference type="ChEBI" id="CHEBI:57455"/>
        <dbReference type="ChEBI" id="CHEBI:57783"/>
        <dbReference type="ChEBI" id="CHEBI:58349"/>
        <dbReference type="EC" id="1.5.1.5"/>
    </reaction>
</comment>
<keyword evidence="5" id="KW-0521">NADP</keyword>
<feature type="domain" description="Tetrahydrofolate dehydrogenase/cyclohydrolase catalytic" evidence="13">
    <location>
        <begin position="12"/>
        <end position="127"/>
    </location>
</feature>
<dbReference type="PROSITE" id="PS00767">
    <property type="entry name" value="THF_DHG_CYH_2"/>
    <property type="match status" value="1"/>
</dbReference>
<dbReference type="PANTHER" id="PTHR48099">
    <property type="entry name" value="C-1-TETRAHYDROFOLATE SYNTHASE, CYTOPLASMIC-RELATED"/>
    <property type="match status" value="1"/>
</dbReference>
<evidence type="ECO:0000256" key="8">
    <source>
        <dbReference type="ARBA" id="ARBA00023268"/>
    </source>
</evidence>
<dbReference type="Pfam" id="PF02882">
    <property type="entry name" value="THF_DHG_CYH_C"/>
    <property type="match status" value="1"/>
</dbReference>
<evidence type="ECO:0000256" key="7">
    <source>
        <dbReference type="ARBA" id="ARBA00023238"/>
    </source>
</evidence>
<keyword evidence="8" id="KW-0511">Multifunctional enzyme</keyword>
<reference evidence="16" key="1">
    <citation type="journal article" date="2019" name="Plant Biotechnol. J.">
        <title>Genome sequencing of the Australian wild diploid species Gossypium australe highlights disease resistance and delayed gland morphogenesis.</title>
        <authorList>
            <person name="Cai Y."/>
            <person name="Cai X."/>
            <person name="Wang Q."/>
            <person name="Wang P."/>
            <person name="Zhang Y."/>
            <person name="Cai C."/>
            <person name="Xu Y."/>
            <person name="Wang K."/>
            <person name="Zhou Z."/>
            <person name="Wang C."/>
            <person name="Geng S."/>
            <person name="Li B."/>
            <person name="Dong Q."/>
            <person name="Hou Y."/>
            <person name="Wang H."/>
            <person name="Ai P."/>
            <person name="Liu Z."/>
            <person name="Yi F."/>
            <person name="Sun M."/>
            <person name="An G."/>
            <person name="Cheng J."/>
            <person name="Zhang Y."/>
            <person name="Shi Q."/>
            <person name="Xie Y."/>
            <person name="Shi X."/>
            <person name="Chang Y."/>
            <person name="Huang F."/>
            <person name="Chen Y."/>
            <person name="Hong S."/>
            <person name="Mi L."/>
            <person name="Sun Q."/>
            <person name="Zhang L."/>
            <person name="Zhou B."/>
            <person name="Peng R."/>
            <person name="Zhang X."/>
            <person name="Liu F."/>
        </authorList>
    </citation>
    <scope>NUCLEOTIDE SEQUENCE [LARGE SCALE GENOMIC DNA]</scope>
    <source>
        <strain evidence="16">cv. PA1801</strain>
    </source>
</reference>
<evidence type="ECO:0000313" key="15">
    <source>
        <dbReference type="EMBL" id="KAA3463065.1"/>
    </source>
</evidence>
<evidence type="ECO:0000259" key="13">
    <source>
        <dbReference type="Pfam" id="PF00763"/>
    </source>
</evidence>
<evidence type="ECO:0000256" key="4">
    <source>
        <dbReference type="ARBA" id="ARBA00022801"/>
    </source>
</evidence>
<proteinExistence type="inferred from homology"/>
<dbReference type="Gene3D" id="3.40.50.720">
    <property type="entry name" value="NAD(P)-binding Rossmann-like Domain"/>
    <property type="match status" value="1"/>
</dbReference>
<organism evidence="15 16">
    <name type="scientific">Gossypium australe</name>
    <dbReference type="NCBI Taxonomy" id="47621"/>
    <lineage>
        <taxon>Eukaryota</taxon>
        <taxon>Viridiplantae</taxon>
        <taxon>Streptophyta</taxon>
        <taxon>Embryophyta</taxon>
        <taxon>Tracheophyta</taxon>
        <taxon>Spermatophyta</taxon>
        <taxon>Magnoliopsida</taxon>
        <taxon>eudicotyledons</taxon>
        <taxon>Gunneridae</taxon>
        <taxon>Pentapetalae</taxon>
        <taxon>rosids</taxon>
        <taxon>malvids</taxon>
        <taxon>Malvales</taxon>
        <taxon>Malvaceae</taxon>
        <taxon>Malvoideae</taxon>
        <taxon>Gossypium</taxon>
    </lineage>
</organism>
<evidence type="ECO:0000256" key="9">
    <source>
        <dbReference type="ARBA" id="ARBA00036357"/>
    </source>
</evidence>
<feature type="domain" description="Tetrahydrofolate dehydrogenase/cyclohydrolase NAD(P)-binding" evidence="14">
    <location>
        <begin position="182"/>
        <end position="325"/>
    </location>
</feature>
<dbReference type="GO" id="GO:0009853">
    <property type="term" value="P:photorespiration"/>
    <property type="evidence" value="ECO:0007669"/>
    <property type="project" value="UniProtKB-KW"/>
</dbReference>